<evidence type="ECO:0000256" key="7">
    <source>
        <dbReference type="ARBA" id="ARBA00022977"/>
    </source>
</evidence>
<accession>A0A2H9T6P7</accession>
<dbReference type="InterPro" id="IPR013785">
    <property type="entry name" value="Aldolase_TIM"/>
</dbReference>
<evidence type="ECO:0000256" key="8">
    <source>
        <dbReference type="ARBA" id="ARBA00047334"/>
    </source>
</evidence>
<evidence type="ECO:0000256" key="10">
    <source>
        <dbReference type="ARBA" id="ARBA00047883"/>
    </source>
</evidence>
<dbReference type="InterPro" id="IPR022998">
    <property type="entry name" value="ThiamineP_synth_TenI"/>
</dbReference>
<evidence type="ECO:0000256" key="1">
    <source>
        <dbReference type="ARBA" id="ARBA00001946"/>
    </source>
</evidence>
<dbReference type="GO" id="GO:0009229">
    <property type="term" value="P:thiamine diphosphate biosynthetic process"/>
    <property type="evidence" value="ECO:0007669"/>
    <property type="project" value="UniProtKB-UniPathway"/>
</dbReference>
<dbReference type="PANTHER" id="PTHR20857">
    <property type="entry name" value="THIAMINE-PHOSPHATE PYROPHOSPHORYLASE"/>
    <property type="match status" value="1"/>
</dbReference>
<comment type="cofactor">
    <cofactor evidence="1">
        <name>Mg(2+)</name>
        <dbReference type="ChEBI" id="CHEBI:18420"/>
    </cofactor>
</comment>
<name>A0A2H9T6P7_9ZZZZ</name>
<comment type="catalytic activity">
    <reaction evidence="9">
        <text>2-(2-carboxy-4-methylthiazol-5-yl)ethyl phosphate + 4-amino-2-methyl-5-(diphosphooxymethyl)pyrimidine + 2 H(+) = thiamine phosphate + CO2 + diphosphate</text>
        <dbReference type="Rhea" id="RHEA:47848"/>
        <dbReference type="ChEBI" id="CHEBI:15378"/>
        <dbReference type="ChEBI" id="CHEBI:16526"/>
        <dbReference type="ChEBI" id="CHEBI:33019"/>
        <dbReference type="ChEBI" id="CHEBI:37575"/>
        <dbReference type="ChEBI" id="CHEBI:57841"/>
        <dbReference type="ChEBI" id="CHEBI:62890"/>
        <dbReference type="EC" id="2.5.1.3"/>
    </reaction>
</comment>
<keyword evidence="5" id="KW-0479">Metal-binding</keyword>
<comment type="catalytic activity">
    <reaction evidence="8">
        <text>4-methyl-5-(2-phosphooxyethyl)-thiazole + 4-amino-2-methyl-5-(diphosphooxymethyl)pyrimidine + H(+) = thiamine phosphate + diphosphate</text>
        <dbReference type="Rhea" id="RHEA:22328"/>
        <dbReference type="ChEBI" id="CHEBI:15378"/>
        <dbReference type="ChEBI" id="CHEBI:33019"/>
        <dbReference type="ChEBI" id="CHEBI:37575"/>
        <dbReference type="ChEBI" id="CHEBI:57841"/>
        <dbReference type="ChEBI" id="CHEBI:58296"/>
        <dbReference type="EC" id="2.5.1.3"/>
    </reaction>
</comment>
<evidence type="ECO:0000256" key="2">
    <source>
        <dbReference type="ARBA" id="ARBA00005165"/>
    </source>
</evidence>
<dbReference type="CDD" id="cd00564">
    <property type="entry name" value="TMP_TenI"/>
    <property type="match status" value="1"/>
</dbReference>
<sequence>MQRLKGLYGITDSQIQPDDNSLTNTVEQALLGGMKILQYRDKTHDNNKRMRQAGILKTLCHRYHALLIINDDIELAALSEADGVHLGQSDSSVAEARDRLGDYAIIGVSCEGSLDQAQVAADEGADYLAFGRFFPSLTKPDAKPAEVNILTQAKARFSLPLVGIGGITIDNAPELVKTGADMLAVVNNLFAADDILSRAKAFTGLFHFS</sequence>
<dbReference type="GO" id="GO:0005737">
    <property type="term" value="C:cytoplasm"/>
    <property type="evidence" value="ECO:0007669"/>
    <property type="project" value="TreeGrafter"/>
</dbReference>
<dbReference type="EC" id="2.5.1.3" evidence="3"/>
<reference evidence="12" key="1">
    <citation type="journal article" date="2017" name="Appl. Environ. Microbiol.">
        <title>Molecular characterization of an Endozoicomonas-like organism causing infection in king scallop Pecten maximus L.</title>
        <authorList>
            <person name="Cano I."/>
            <person name="van Aerle R."/>
            <person name="Ross S."/>
            <person name="Verner-Jeffreys D.W."/>
            <person name="Paley R.K."/>
            <person name="Rimmer G."/>
            <person name="Ryder D."/>
            <person name="Hooper P."/>
            <person name="Stone D."/>
            <person name="Feist S.W."/>
        </authorList>
    </citation>
    <scope>NUCLEOTIDE SEQUENCE</scope>
</reference>
<keyword evidence="6" id="KW-0460">Magnesium</keyword>
<keyword evidence="7" id="KW-0784">Thiamine biosynthesis</keyword>
<gene>
    <name evidence="12" type="primary">thiE</name>
    <name evidence="12" type="ORF">CI610_02187</name>
</gene>
<protein>
    <recommendedName>
        <fullName evidence="3">thiamine phosphate synthase</fullName>
        <ecNumber evidence="3">2.5.1.3</ecNumber>
    </recommendedName>
</protein>
<organism evidence="12">
    <name type="scientific">invertebrate metagenome</name>
    <dbReference type="NCBI Taxonomy" id="1711999"/>
    <lineage>
        <taxon>unclassified sequences</taxon>
        <taxon>metagenomes</taxon>
        <taxon>organismal metagenomes</taxon>
    </lineage>
</organism>
<dbReference type="HAMAP" id="MF_00097">
    <property type="entry name" value="TMP_synthase"/>
    <property type="match status" value="1"/>
</dbReference>
<dbReference type="FunFam" id="3.20.20.70:FF:000096">
    <property type="entry name" value="Thiamine-phosphate synthase"/>
    <property type="match status" value="1"/>
</dbReference>
<evidence type="ECO:0000256" key="9">
    <source>
        <dbReference type="ARBA" id="ARBA00047851"/>
    </source>
</evidence>
<dbReference type="AlphaFoldDB" id="A0A2H9T6P7"/>
<proteinExistence type="inferred from homology"/>
<evidence type="ECO:0000256" key="4">
    <source>
        <dbReference type="ARBA" id="ARBA00022679"/>
    </source>
</evidence>
<evidence type="ECO:0000313" key="12">
    <source>
        <dbReference type="EMBL" id="PJE78869.1"/>
    </source>
</evidence>
<dbReference type="EMBL" id="NSIT01000120">
    <property type="protein sequence ID" value="PJE78869.1"/>
    <property type="molecule type" value="Genomic_DNA"/>
</dbReference>
<dbReference type="InterPro" id="IPR036206">
    <property type="entry name" value="ThiamineP_synth_sf"/>
</dbReference>
<comment type="caution">
    <text evidence="12">The sequence shown here is derived from an EMBL/GenBank/DDBJ whole genome shotgun (WGS) entry which is preliminary data.</text>
</comment>
<evidence type="ECO:0000256" key="5">
    <source>
        <dbReference type="ARBA" id="ARBA00022723"/>
    </source>
</evidence>
<evidence type="ECO:0000256" key="3">
    <source>
        <dbReference type="ARBA" id="ARBA00012830"/>
    </source>
</evidence>
<dbReference type="SUPFAM" id="SSF51391">
    <property type="entry name" value="Thiamin phosphate synthase"/>
    <property type="match status" value="1"/>
</dbReference>
<dbReference type="Gene3D" id="3.20.20.70">
    <property type="entry name" value="Aldolase class I"/>
    <property type="match status" value="1"/>
</dbReference>
<comment type="catalytic activity">
    <reaction evidence="10">
        <text>2-[(2R,5Z)-2-carboxy-4-methylthiazol-5(2H)-ylidene]ethyl phosphate + 4-amino-2-methyl-5-(diphosphooxymethyl)pyrimidine + 2 H(+) = thiamine phosphate + CO2 + diphosphate</text>
        <dbReference type="Rhea" id="RHEA:47844"/>
        <dbReference type="ChEBI" id="CHEBI:15378"/>
        <dbReference type="ChEBI" id="CHEBI:16526"/>
        <dbReference type="ChEBI" id="CHEBI:33019"/>
        <dbReference type="ChEBI" id="CHEBI:37575"/>
        <dbReference type="ChEBI" id="CHEBI:57841"/>
        <dbReference type="ChEBI" id="CHEBI:62899"/>
        <dbReference type="EC" id="2.5.1.3"/>
    </reaction>
</comment>
<dbReference type="InterPro" id="IPR034291">
    <property type="entry name" value="TMP_synthase"/>
</dbReference>
<dbReference type="NCBIfam" id="TIGR00693">
    <property type="entry name" value="thiE"/>
    <property type="match status" value="1"/>
</dbReference>
<evidence type="ECO:0000259" key="11">
    <source>
        <dbReference type="Pfam" id="PF02581"/>
    </source>
</evidence>
<dbReference type="GO" id="GO:0004789">
    <property type="term" value="F:thiamine-phosphate diphosphorylase activity"/>
    <property type="evidence" value="ECO:0007669"/>
    <property type="project" value="UniProtKB-EC"/>
</dbReference>
<evidence type="ECO:0000256" key="6">
    <source>
        <dbReference type="ARBA" id="ARBA00022842"/>
    </source>
</evidence>
<dbReference type="UniPathway" id="UPA00060">
    <property type="reaction ID" value="UER00141"/>
</dbReference>
<keyword evidence="4 12" id="KW-0808">Transferase</keyword>
<dbReference type="Pfam" id="PF02581">
    <property type="entry name" value="TMP-TENI"/>
    <property type="match status" value="1"/>
</dbReference>
<dbReference type="GO" id="GO:0009228">
    <property type="term" value="P:thiamine biosynthetic process"/>
    <property type="evidence" value="ECO:0007669"/>
    <property type="project" value="UniProtKB-KW"/>
</dbReference>
<feature type="domain" description="Thiamine phosphate synthase/TenI" evidence="11">
    <location>
        <begin position="7"/>
        <end position="188"/>
    </location>
</feature>
<dbReference type="PANTHER" id="PTHR20857:SF15">
    <property type="entry name" value="THIAMINE-PHOSPHATE SYNTHASE"/>
    <property type="match status" value="1"/>
</dbReference>
<dbReference type="GO" id="GO:0046872">
    <property type="term" value="F:metal ion binding"/>
    <property type="evidence" value="ECO:0007669"/>
    <property type="project" value="UniProtKB-KW"/>
</dbReference>
<comment type="pathway">
    <text evidence="2">Cofactor biosynthesis; thiamine diphosphate biosynthesis; thiamine phosphate from 4-amino-2-methyl-5-diphosphomethylpyrimidine and 4-methyl-5-(2-phosphoethyl)-thiazole: step 1/1.</text>
</comment>